<dbReference type="AlphaFoldDB" id="A0A6I9V519"/>
<name>A0A6I9V519_BACDO</name>
<sequence>MVVEKFCCFRLESTAKFFGWLGVIGTVLLTIISIVGIVNAHELSAALQKQGLKISEGDIQLFLYIYIVLVLISGAASICLILGTVQKRHNLVLVWLIANAVGIVFSIIFMFLFSSYSSLIGLALNIYLWIAMFSLYKRIKSERQTGFSRPAEFMPKQMA</sequence>
<organism evidence="2 3">
    <name type="scientific">Bactrocera dorsalis</name>
    <name type="common">Oriental fruit fly</name>
    <name type="synonym">Dacus dorsalis</name>
    <dbReference type="NCBI Taxonomy" id="27457"/>
    <lineage>
        <taxon>Eukaryota</taxon>
        <taxon>Metazoa</taxon>
        <taxon>Ecdysozoa</taxon>
        <taxon>Arthropoda</taxon>
        <taxon>Hexapoda</taxon>
        <taxon>Insecta</taxon>
        <taxon>Pterygota</taxon>
        <taxon>Neoptera</taxon>
        <taxon>Endopterygota</taxon>
        <taxon>Diptera</taxon>
        <taxon>Brachycera</taxon>
        <taxon>Muscomorpha</taxon>
        <taxon>Tephritoidea</taxon>
        <taxon>Tephritidae</taxon>
        <taxon>Bactrocera</taxon>
        <taxon>Bactrocera</taxon>
    </lineage>
</organism>
<dbReference type="InParanoid" id="A0A6I9V519"/>
<keyword evidence="2" id="KW-1185">Reference proteome</keyword>
<feature type="transmembrane region" description="Helical" evidence="1">
    <location>
        <begin position="61"/>
        <end position="85"/>
    </location>
</feature>
<feature type="transmembrane region" description="Helical" evidence="1">
    <location>
        <begin position="20"/>
        <end position="41"/>
    </location>
</feature>
<proteinExistence type="predicted"/>
<keyword evidence="1" id="KW-1133">Transmembrane helix</keyword>
<evidence type="ECO:0000313" key="2">
    <source>
        <dbReference type="Proteomes" id="UP001652620"/>
    </source>
</evidence>
<feature type="transmembrane region" description="Helical" evidence="1">
    <location>
        <begin position="92"/>
        <end position="113"/>
    </location>
</feature>
<feature type="transmembrane region" description="Helical" evidence="1">
    <location>
        <begin position="119"/>
        <end position="136"/>
    </location>
</feature>
<evidence type="ECO:0000313" key="3">
    <source>
        <dbReference type="RefSeq" id="XP_011204319.2"/>
    </source>
</evidence>
<accession>A0A6I9V519</accession>
<keyword evidence="1" id="KW-0812">Transmembrane</keyword>
<dbReference type="KEGG" id="bdr:105226894"/>
<gene>
    <name evidence="3" type="primary">LOC105226894</name>
</gene>
<dbReference type="InterPro" id="IPR031720">
    <property type="entry name" value="DUF4728"/>
</dbReference>
<dbReference type="OrthoDB" id="8118226at2759"/>
<reference evidence="3" key="1">
    <citation type="submission" date="2025-08" db="UniProtKB">
        <authorList>
            <consortium name="RefSeq"/>
        </authorList>
    </citation>
    <scope>IDENTIFICATION</scope>
    <source>
        <tissue evidence="3">Adult</tissue>
    </source>
</reference>
<dbReference type="RefSeq" id="XP_011204319.2">
    <property type="nucleotide sequence ID" value="XM_011206017.3"/>
</dbReference>
<dbReference type="FunCoup" id="A0A6I9V519">
    <property type="interactions" value="30"/>
</dbReference>
<dbReference type="GeneID" id="105226894"/>
<protein>
    <submittedName>
        <fullName evidence="3">Uncharacterized protein LOC105226894</fullName>
    </submittedName>
</protein>
<dbReference type="Pfam" id="PF15860">
    <property type="entry name" value="DUF4728"/>
    <property type="match status" value="1"/>
</dbReference>
<evidence type="ECO:0000256" key="1">
    <source>
        <dbReference type="SAM" id="Phobius"/>
    </source>
</evidence>
<dbReference type="Proteomes" id="UP001652620">
    <property type="component" value="Chromosome 3"/>
</dbReference>
<keyword evidence="1" id="KW-0472">Membrane</keyword>